<dbReference type="Proteomes" id="UP000817854">
    <property type="component" value="Unassembled WGS sequence"/>
</dbReference>
<name>A0ABX0IY29_9FLAO</name>
<reference evidence="1 2" key="3">
    <citation type="submission" date="2020-02" db="EMBL/GenBank/DDBJ databases">
        <title>Flavobacterium profundi sp. nov., isolated from a deep-sea seamount.</title>
        <authorList>
            <person name="Zhang D.-C."/>
        </authorList>
    </citation>
    <scope>NUCLEOTIDE SEQUENCE [LARGE SCALE GENOMIC DNA]</scope>
    <source>
        <strain evidence="1 2">EC11</strain>
    </source>
</reference>
<protein>
    <recommendedName>
        <fullName evidence="3">Lipoprotein</fullName>
    </recommendedName>
</protein>
<evidence type="ECO:0000313" key="1">
    <source>
        <dbReference type="EMBL" id="NHN28150.1"/>
    </source>
</evidence>
<organism evidence="1 2">
    <name type="scientific">Flavobacterium jejuense</name>
    <dbReference type="NCBI Taxonomy" id="1544455"/>
    <lineage>
        <taxon>Bacteria</taxon>
        <taxon>Pseudomonadati</taxon>
        <taxon>Bacteroidota</taxon>
        <taxon>Flavobacteriia</taxon>
        <taxon>Flavobacteriales</taxon>
        <taxon>Flavobacteriaceae</taxon>
        <taxon>Flavobacterium</taxon>
    </lineage>
</organism>
<reference evidence="2" key="1">
    <citation type="submission" date="2019-05" db="EMBL/GenBank/DDBJ databases">
        <title>Flavobacterium profundi sp. nov., isolated from a deep-sea seamount.</title>
        <authorList>
            <person name="Zhang D.-C."/>
        </authorList>
    </citation>
    <scope>NUCLEOTIDE SEQUENCE [LARGE SCALE GENOMIC DNA]</scope>
    <source>
        <strain evidence="2">EC11</strain>
    </source>
</reference>
<accession>A0ABX0IY29</accession>
<comment type="caution">
    <text evidence="1">The sequence shown here is derived from an EMBL/GenBank/DDBJ whole genome shotgun (WGS) entry which is preliminary data.</text>
</comment>
<proteinExistence type="predicted"/>
<dbReference type="SUPFAM" id="SSF49464">
    <property type="entry name" value="Carboxypeptidase regulatory domain-like"/>
    <property type="match status" value="1"/>
</dbReference>
<dbReference type="RefSeq" id="WP_140964650.1">
    <property type="nucleotide sequence ID" value="NZ_VEVQ02000028.1"/>
</dbReference>
<evidence type="ECO:0008006" key="3">
    <source>
        <dbReference type="Google" id="ProtNLM"/>
    </source>
</evidence>
<sequence length="119" mass="13555">MKKILILILLISVTSSCVTRLKTPLIEGNVYNSNKEPLKEVEVCLNNECINTDENGYFYFKRKTKKEFTMVGSETPAVIYNLSVSKVAYKDTIIYYKNIYGGANIGLKVKYDAIILKKE</sequence>
<dbReference type="InterPro" id="IPR008969">
    <property type="entry name" value="CarboxyPept-like_regulatory"/>
</dbReference>
<keyword evidence="2" id="KW-1185">Reference proteome</keyword>
<reference evidence="1 2" key="2">
    <citation type="submission" date="2019-05" db="EMBL/GenBank/DDBJ databases">
        <authorList>
            <person name="Lianzixin W."/>
        </authorList>
    </citation>
    <scope>NUCLEOTIDE SEQUENCE [LARGE SCALE GENOMIC DNA]</scope>
    <source>
        <strain evidence="1 2">EC11</strain>
    </source>
</reference>
<evidence type="ECO:0000313" key="2">
    <source>
        <dbReference type="Proteomes" id="UP000817854"/>
    </source>
</evidence>
<dbReference type="PROSITE" id="PS51257">
    <property type="entry name" value="PROKAR_LIPOPROTEIN"/>
    <property type="match status" value="1"/>
</dbReference>
<gene>
    <name evidence="1" type="ORF">FIA58_020930</name>
</gene>
<dbReference type="EMBL" id="VEVQ02000028">
    <property type="protein sequence ID" value="NHN28150.1"/>
    <property type="molecule type" value="Genomic_DNA"/>
</dbReference>